<feature type="region of interest" description="Disordered" evidence="1">
    <location>
        <begin position="269"/>
        <end position="324"/>
    </location>
</feature>
<sequence>MYMYMQDGSRRDTRGTPLPLQPSRTTTNRENQGLNSSMDRRKRRRNPTKNKIPTPAHPEDNHHEDETLDPGVGPPQSEFIRSLPPSSLIKYLNRHCLLNSPFQSAPSSSASATAATSAPPLPTSSKKQLVDDYNRFALLLSSSRHPNQTTQRSGTTEDRARSIYDMDIKPAQTEDQSSSISQSTSALSSGGGSSGSSSPGLACSTRSSSSFYRKLFGPAALLDDDEHEDQPARKKQAKADRAGPRDSLFSFDDNLTQLVLGHHHQSFPSLLVSPSQPAGSIQPRQRPSSPTSSPSAAGPRRHLSRPGPDDHELLFGPLPDSLHRPSLKRKSIQKTATLNHHGFVFNIHLNHLPSILHPHPPSDHIRLIEDHVLSNFVYSVKTRGNALRPN</sequence>
<evidence type="ECO:0000313" key="2">
    <source>
        <dbReference type="EMBL" id="OAV96370.1"/>
    </source>
</evidence>
<feature type="compositionally biased region" description="Low complexity" evidence="1">
    <location>
        <begin position="177"/>
        <end position="188"/>
    </location>
</feature>
<feature type="compositionally biased region" description="Polar residues" evidence="1">
    <location>
        <begin position="269"/>
        <end position="278"/>
    </location>
</feature>
<feature type="compositionally biased region" description="Polar residues" evidence="1">
    <location>
        <begin position="22"/>
        <end position="37"/>
    </location>
</feature>
<feature type="compositionally biased region" description="Basic and acidic residues" evidence="1">
    <location>
        <begin position="229"/>
        <end position="244"/>
    </location>
</feature>
<evidence type="ECO:0000313" key="3">
    <source>
        <dbReference type="EnsemblFungi" id="PTTG_00684-t43_1-p1"/>
    </source>
</evidence>
<evidence type="ECO:0000256" key="1">
    <source>
        <dbReference type="SAM" id="MobiDB-lite"/>
    </source>
</evidence>
<reference evidence="3 4" key="3">
    <citation type="journal article" date="2017" name="G3 (Bethesda)">
        <title>Comparative analysis highlights variable genome content of wheat rusts and divergence of the mating loci.</title>
        <authorList>
            <person name="Cuomo C.A."/>
            <person name="Bakkeren G."/>
            <person name="Khalil H.B."/>
            <person name="Panwar V."/>
            <person name="Joly D."/>
            <person name="Linning R."/>
            <person name="Sakthikumar S."/>
            <person name="Song X."/>
            <person name="Adiconis X."/>
            <person name="Fan L."/>
            <person name="Goldberg J.M."/>
            <person name="Levin J.Z."/>
            <person name="Young S."/>
            <person name="Zeng Q."/>
            <person name="Anikster Y."/>
            <person name="Bruce M."/>
            <person name="Wang M."/>
            <person name="Yin C."/>
            <person name="McCallum B."/>
            <person name="Szabo L.J."/>
            <person name="Hulbert S."/>
            <person name="Chen X."/>
            <person name="Fellers J.P."/>
        </authorList>
    </citation>
    <scope>NUCLEOTIDE SEQUENCE</scope>
    <source>
        <strain evidence="4">Isolate 1-1 / race 1 (BBBD)</strain>
        <strain evidence="3">isolate 1-1 / race 1 (BBBD)</strain>
    </source>
</reference>
<feature type="region of interest" description="Disordered" evidence="1">
    <location>
        <begin position="222"/>
        <end position="248"/>
    </location>
</feature>
<name>A0A180GUC8_PUCT1</name>
<dbReference type="Proteomes" id="UP000005240">
    <property type="component" value="Unassembled WGS sequence"/>
</dbReference>
<feature type="region of interest" description="Disordered" evidence="1">
    <location>
        <begin position="103"/>
        <end position="128"/>
    </location>
</feature>
<feature type="compositionally biased region" description="Low complexity" evidence="1">
    <location>
        <begin position="279"/>
        <end position="298"/>
    </location>
</feature>
<dbReference type="VEuPathDB" id="FungiDB:PTTG_00684"/>
<feature type="compositionally biased region" description="Basic and acidic residues" evidence="1">
    <location>
        <begin position="155"/>
        <end position="168"/>
    </location>
</feature>
<feature type="region of interest" description="Disordered" evidence="1">
    <location>
        <begin position="1"/>
        <end position="81"/>
    </location>
</feature>
<dbReference type="AlphaFoldDB" id="A0A180GUC8"/>
<dbReference type="OrthoDB" id="2505454at2759"/>
<accession>A0A180GUC8</accession>
<feature type="region of interest" description="Disordered" evidence="1">
    <location>
        <begin position="140"/>
        <end position="204"/>
    </location>
</feature>
<gene>
    <name evidence="2" type="ORF">PTTG_00684</name>
</gene>
<feature type="compositionally biased region" description="Polar residues" evidence="1">
    <location>
        <begin position="140"/>
        <end position="154"/>
    </location>
</feature>
<dbReference type="EMBL" id="ADAS02000020">
    <property type="protein sequence ID" value="OAV96370.1"/>
    <property type="molecule type" value="Genomic_DNA"/>
</dbReference>
<feature type="compositionally biased region" description="Low complexity" evidence="1">
    <location>
        <begin position="104"/>
        <end position="118"/>
    </location>
</feature>
<reference evidence="3" key="4">
    <citation type="submission" date="2025-05" db="UniProtKB">
        <authorList>
            <consortium name="EnsemblFungi"/>
        </authorList>
    </citation>
    <scope>IDENTIFICATION</scope>
    <source>
        <strain evidence="3">isolate 1-1 / race 1 (BBBD)</strain>
    </source>
</reference>
<reference evidence="2" key="2">
    <citation type="submission" date="2016-05" db="EMBL/GenBank/DDBJ databases">
        <title>Comparative analysis highlights variable genome content of wheat rusts and divergence of the mating loci.</title>
        <authorList>
            <person name="Cuomo C.A."/>
            <person name="Bakkeren G."/>
            <person name="Szabo L."/>
            <person name="Khalil H."/>
            <person name="Joly D."/>
            <person name="Goldberg J."/>
            <person name="Young S."/>
            <person name="Zeng Q."/>
            <person name="Fellers J."/>
        </authorList>
    </citation>
    <scope>NUCLEOTIDE SEQUENCE [LARGE SCALE GENOMIC DNA]</scope>
    <source>
        <strain evidence="2">1-1 BBBD Race 1</strain>
    </source>
</reference>
<evidence type="ECO:0000313" key="4">
    <source>
        <dbReference type="Proteomes" id="UP000005240"/>
    </source>
</evidence>
<protein>
    <submittedName>
        <fullName evidence="2 3">Uncharacterized protein</fullName>
    </submittedName>
</protein>
<organism evidence="2">
    <name type="scientific">Puccinia triticina (isolate 1-1 / race 1 (BBBD))</name>
    <name type="common">Brown leaf rust fungus</name>
    <dbReference type="NCBI Taxonomy" id="630390"/>
    <lineage>
        <taxon>Eukaryota</taxon>
        <taxon>Fungi</taxon>
        <taxon>Dikarya</taxon>
        <taxon>Basidiomycota</taxon>
        <taxon>Pucciniomycotina</taxon>
        <taxon>Pucciniomycetes</taxon>
        <taxon>Pucciniales</taxon>
        <taxon>Pucciniaceae</taxon>
        <taxon>Puccinia</taxon>
    </lineage>
</organism>
<keyword evidence="4" id="KW-1185">Reference proteome</keyword>
<reference evidence="2" key="1">
    <citation type="submission" date="2009-11" db="EMBL/GenBank/DDBJ databases">
        <authorList>
            <consortium name="The Broad Institute Genome Sequencing Platform"/>
            <person name="Ward D."/>
            <person name="Feldgarden M."/>
            <person name="Earl A."/>
            <person name="Young S.K."/>
            <person name="Zeng Q."/>
            <person name="Koehrsen M."/>
            <person name="Alvarado L."/>
            <person name="Berlin A."/>
            <person name="Bochicchio J."/>
            <person name="Borenstein D."/>
            <person name="Chapman S.B."/>
            <person name="Chen Z."/>
            <person name="Engels R."/>
            <person name="Freedman E."/>
            <person name="Gellesch M."/>
            <person name="Goldberg J."/>
            <person name="Griggs A."/>
            <person name="Gujja S."/>
            <person name="Heilman E."/>
            <person name="Heiman D."/>
            <person name="Hepburn T."/>
            <person name="Howarth C."/>
            <person name="Jen D."/>
            <person name="Larson L."/>
            <person name="Lewis B."/>
            <person name="Mehta T."/>
            <person name="Park D."/>
            <person name="Pearson M."/>
            <person name="Roberts A."/>
            <person name="Saif S."/>
            <person name="Shea T."/>
            <person name="Shenoy N."/>
            <person name="Sisk P."/>
            <person name="Stolte C."/>
            <person name="Sykes S."/>
            <person name="Thomson T."/>
            <person name="Walk T."/>
            <person name="White J."/>
            <person name="Yandava C."/>
            <person name="Izard J."/>
            <person name="Baranova O.V."/>
            <person name="Blanton J.M."/>
            <person name="Tanner A.C."/>
            <person name="Dewhirst F.E."/>
            <person name="Haas B."/>
            <person name="Nusbaum C."/>
            <person name="Birren B."/>
        </authorList>
    </citation>
    <scope>NUCLEOTIDE SEQUENCE [LARGE SCALE GENOMIC DNA]</scope>
    <source>
        <strain evidence="2">1-1 BBBD Race 1</strain>
    </source>
</reference>
<proteinExistence type="predicted"/>
<dbReference type="EnsemblFungi" id="PTTG_00684-t43_1">
    <property type="protein sequence ID" value="PTTG_00684-t43_1-p1"/>
    <property type="gene ID" value="PTTG_00684"/>
</dbReference>